<protein>
    <submittedName>
        <fullName evidence="2">Glycoprotein ORF-O</fullName>
    </submittedName>
</protein>
<name>M1QLG8_ELHV1</name>
<dbReference type="Proteomes" id="UP000157603">
    <property type="component" value="Segment"/>
</dbReference>
<feature type="region of interest" description="Disordered" evidence="1">
    <location>
        <begin position="139"/>
        <end position="164"/>
    </location>
</feature>
<feature type="compositionally biased region" description="Low complexity" evidence="1">
    <location>
        <begin position="143"/>
        <end position="164"/>
    </location>
</feature>
<proteinExistence type="predicted"/>
<accession>M1QLG8</accession>
<dbReference type="EMBL" id="KC618527">
    <property type="protein sequence ID" value="AGG16118.1"/>
    <property type="molecule type" value="Genomic_DNA"/>
</dbReference>
<evidence type="ECO:0000313" key="3">
    <source>
        <dbReference type="Proteomes" id="UP000157603"/>
    </source>
</evidence>
<sequence>MTSLTLLTCYLTLISVPSTLTSTISPTDSTWETSDYVSVESHVTETNSSPGSSQITVNNVDSTSLSYSSKNYLSFADASLQTTTVKPLFNNTAPLQAMFNGLQNTSMLLHNRLMITLNVTNITTGCENITNTTNYHNKSVQMSTTSSPPSNSSSQPSLTPSSPRYSYYTPSVKPTAANSTPACNVTTIFQMANVYFRFYLYTITYSFDPVHTEGLRFIIFPEQSPFVIILKELDHPQEVEDTRPNVTHQGFCQQFSSHLEHEKHFNFSSSFNRTHSVVSLDRCQNDTSVIIFENLQTWYKYPQGPFLYALEKILYYYGFNRHLVKFTALLDDHKCKFDVRSRVQYSKDGEYYSHYNNRHATSWGVCNNFYQHVNNITLSGKSQ</sequence>
<evidence type="ECO:0000256" key="1">
    <source>
        <dbReference type="SAM" id="MobiDB-lite"/>
    </source>
</evidence>
<gene>
    <name evidence="2" type="primary">E37</name>
</gene>
<evidence type="ECO:0000313" key="2">
    <source>
        <dbReference type="EMBL" id="AGG16118.1"/>
    </source>
</evidence>
<organism evidence="2 3">
    <name type="scientific">Elephant endotheliotropic herpesvirus 1A</name>
    <dbReference type="NCBI Taxonomy" id="759753"/>
    <lineage>
        <taxon>Viruses</taxon>
        <taxon>Duplodnaviria</taxon>
        <taxon>Heunggongvirae</taxon>
        <taxon>Peploviricota</taxon>
        <taxon>Herviviricetes</taxon>
        <taxon>Herpesvirales</taxon>
        <taxon>Orthoherpesviridae</taxon>
        <taxon>Betaherpesvirinae</taxon>
        <taxon>Proboscivirus</taxon>
        <taxon>Proboscivirus elephantidbeta1</taxon>
        <taxon>Elephantid herpesvirus 1</taxon>
    </lineage>
</organism>
<reference evidence="2 3" key="1">
    <citation type="journal article" date="2013" name="Genome Announc.">
        <title>Complete Genome Sequence of Elephant Endotheliotropic Herpesvirus 1A.</title>
        <authorList>
            <person name="Ling P.D."/>
            <person name="Reid J.G."/>
            <person name="Qin X."/>
            <person name="Muzny D.M."/>
            <person name="Gibbs R."/>
            <person name="Petrosino J."/>
            <person name="Peng R."/>
            <person name="Zong J.C."/>
            <person name="Heaggans S.Y."/>
            <person name="Hayward G.S."/>
        </authorList>
    </citation>
    <scope>NUCLEOTIDE SEQUENCE [LARGE SCALE GENOMIC DNA]</scope>
    <source>
        <strain evidence="2">Kimba NAP23</strain>
    </source>
</reference>